<keyword evidence="2" id="KW-1185">Reference proteome</keyword>
<dbReference type="AlphaFoldDB" id="A0A2A6RE55"/>
<evidence type="ECO:0000313" key="1">
    <source>
        <dbReference type="EMBL" id="PDW01323.1"/>
    </source>
</evidence>
<dbReference type="Proteomes" id="UP000220527">
    <property type="component" value="Unassembled WGS sequence"/>
</dbReference>
<dbReference type="OrthoDB" id="165433at2"/>
<comment type="caution">
    <text evidence="1">The sequence shown here is derived from an EMBL/GenBank/DDBJ whole genome shotgun (WGS) entry which is preliminary data.</text>
</comment>
<organism evidence="1 2">
    <name type="scientific">Candidatus Viridilinea mediisalina</name>
    <dbReference type="NCBI Taxonomy" id="2024553"/>
    <lineage>
        <taxon>Bacteria</taxon>
        <taxon>Bacillati</taxon>
        <taxon>Chloroflexota</taxon>
        <taxon>Chloroflexia</taxon>
        <taxon>Chloroflexales</taxon>
        <taxon>Chloroflexineae</taxon>
        <taxon>Oscillochloridaceae</taxon>
        <taxon>Candidatus Viridilinea</taxon>
    </lineage>
</organism>
<evidence type="ECO:0000313" key="2">
    <source>
        <dbReference type="Proteomes" id="UP000220527"/>
    </source>
</evidence>
<dbReference type="EMBL" id="NQWI01000146">
    <property type="protein sequence ID" value="PDW01323.1"/>
    <property type="molecule type" value="Genomic_DNA"/>
</dbReference>
<dbReference type="RefSeq" id="WP_097645743.1">
    <property type="nucleotide sequence ID" value="NZ_NQWI01000146.1"/>
</dbReference>
<gene>
    <name evidence="1" type="ORF">CJ255_19390</name>
</gene>
<protein>
    <submittedName>
        <fullName evidence="1">Uncharacterized protein</fullName>
    </submittedName>
</protein>
<proteinExistence type="predicted"/>
<reference evidence="2" key="1">
    <citation type="submission" date="2017-08" db="EMBL/GenBank/DDBJ databases">
        <authorList>
            <person name="Grouzdev D.S."/>
            <person name="Gaisin V.A."/>
            <person name="Rysina M.S."/>
            <person name="Gorlenko V.M."/>
        </authorList>
    </citation>
    <scope>NUCLEOTIDE SEQUENCE [LARGE SCALE GENOMIC DNA]</scope>
    <source>
        <strain evidence="2">Kir15-3F</strain>
    </source>
</reference>
<sequence length="74" mass="8556">METPYTDPTTRLRLLESWLPLVQAENERYGWQLAGPELEALILLAAPQLTTSTNLLTARVIIWHYQQQLQHNAQ</sequence>
<name>A0A2A6RE55_9CHLR</name>
<accession>A0A2A6RE55</accession>